<sequence length="1518" mass="156938">MAPINGDSLTDDNGPITASPTDAATAQRGSGSHSSSSSASNSADGGGENSEYPGNTNTNSNTNTNTNTNHGTASSRLGDLADEAAKKVDEFSALLADVESRTRNQRVLLERHYENMEYGEMGGTMTLQQEGAGGKRPTNLLIGLSNGQRTLPLMTSSHSLNKLKVDELMDFGPLSKKLKKNAVAADLSSPSHANTSVSSPANNINTRNPYTNSGIPSGRRFSTFAASLPRSTQQQQQYGRKSSVQLTSSPSVSHYSRLHSDTALTTTTPSFLPLSVSVSTGGDSSSSPPGHPSGKVNGESSLSPSSTPQQQQTVGGLVKLFSESAVIQGSNALDNVSDKDSAGRKKPIPPPLRPLTDSNSARLLVRGPEKVVFCSDPISPLANGPPLSPRVTSPVPNNPYLSVNDAANGKRSPSPSFSNSFFFGRNGGNGGGNSCERAVPETRPMSPLVGIHSLGEREQATKRSGSPSGSASSFPNPFAFARKLSGAFVSSDSSDGTVGKERSKGAKGDQQRALSPPAAMAPVLTNGKSDGTAVSPYAILKKPSEQLVIKQKQTVFQRRGSANPSGSSSSKTTLTKTVSHSNNNNSNGQPTANLPNVVYRSTSHLTLPTTEHRSIGSPISPPKTDTTPDSRSSSPSSFFGFSKSPKKDKQSSDNTNRPTDNSSSSGLERLLAGLNFSKFRITTGNTTPAAADKSGMGPSSNSQAPQTTTAVMPARGGAVPQLGQQLPQQQSKHEPNERLNRLGREVQTQASSSQARSSFMTRTVSQPTGLSVNQQETATGLGPSASAAVVQLRRDRPRVTVSEDRINLSSVGGGGCGSGVSEAGASSERVSEDIATLITDIRQHFQLSRMGASVGAGGGGGGGGGKRNGGCDGLSQLHQSVANSSALTATVSVDDQGKNELSEGGAESTCPESNRDSDYVVSLVSDGDYSESTTGHDGNGEFDTESTSSSFIFSPATSSAGSASRAATAGALERDSQLISGAIQTGPTGTEMYPPEKTQPAAVSAVSKKPIDGSLYATTTTTKTTVICAAAAGTPYSRASSVERSMTFPPSVGRKTSATILPQDSISDMKYNDSQSTTHDGPNTVTAGLDDDPEHRLSSASFPESAVSDSLTDSVYSTAGSTSLSSYIHHHCCSSSSDTASFLSDSSSYVRPTPLETGVVRVGKPRYHSDPMTVAVSGPLLTGSTTASTTNTTGTCTCITPQASSISEPIHLLPVAACGATAIATATAAGGTAAQCPPAVVAETVSSSASALPGKTAVAGIIPHGLKEVVIRESGGQFFGIVSSDQQQQLDGRNGGAMPKIADAATALQQKDYRSDSFRRSEKRLPRGPFGARLEEDQLRREHQQQQQQRQLIQDLSFLHDSPASTPGIPELSPSLPIHIDTETVEKITKGRRQSAALPTGQPDSRLVSRQYTAVRSSPDLYRTSSVGGVASPLSPLGGLRVSGGGHDICRSVSDAQASSWKRIAEESIGGGSDSAVYSGSSDSVVPTESSGGSSSGGGSHISSKGVTAFVTSSCAVQ</sequence>
<feature type="region of interest" description="Disordered" evidence="1">
    <location>
        <begin position="744"/>
        <end position="769"/>
    </location>
</feature>
<feature type="compositionally biased region" description="Gly residues" evidence="1">
    <location>
        <begin position="856"/>
        <end position="872"/>
    </location>
</feature>
<evidence type="ECO:0000313" key="2">
    <source>
        <dbReference type="EMBL" id="OQV20529.1"/>
    </source>
</evidence>
<comment type="caution">
    <text evidence="2">The sequence shown here is derived from an EMBL/GenBank/DDBJ whole genome shotgun (WGS) entry which is preliminary data.</text>
</comment>
<feature type="region of interest" description="Disordered" evidence="1">
    <location>
        <begin position="425"/>
        <end position="448"/>
    </location>
</feature>
<feature type="compositionally biased region" description="Low complexity" evidence="1">
    <location>
        <begin position="749"/>
        <end position="758"/>
    </location>
</feature>
<feature type="region of interest" description="Disordered" evidence="1">
    <location>
        <begin position="1389"/>
        <end position="1411"/>
    </location>
</feature>
<feature type="region of interest" description="Disordered" evidence="1">
    <location>
        <begin position="1470"/>
        <end position="1505"/>
    </location>
</feature>
<feature type="compositionally biased region" description="Polar residues" evidence="1">
    <location>
        <begin position="582"/>
        <end position="595"/>
    </location>
</feature>
<feature type="region of interest" description="Disordered" evidence="1">
    <location>
        <begin position="685"/>
        <end position="708"/>
    </location>
</feature>
<feature type="region of interest" description="Disordered" evidence="1">
    <location>
        <begin position="489"/>
        <end position="527"/>
    </location>
</feature>
<dbReference type="EMBL" id="MTYJ01000030">
    <property type="protein sequence ID" value="OQV20529.1"/>
    <property type="molecule type" value="Genomic_DNA"/>
</dbReference>
<feature type="region of interest" description="Disordered" evidence="1">
    <location>
        <begin position="332"/>
        <end position="360"/>
    </location>
</feature>
<protein>
    <submittedName>
        <fullName evidence="2">Uncharacterized protein</fullName>
    </submittedName>
</protein>
<feature type="region of interest" description="Disordered" evidence="1">
    <location>
        <begin position="275"/>
        <end position="313"/>
    </location>
</feature>
<keyword evidence="3" id="KW-1185">Reference proteome</keyword>
<feature type="compositionally biased region" description="Polar residues" evidence="1">
    <location>
        <begin position="759"/>
        <end position="769"/>
    </location>
</feature>
<feature type="region of interest" description="Disordered" evidence="1">
    <location>
        <begin position="607"/>
        <end position="667"/>
    </location>
</feature>
<evidence type="ECO:0000256" key="1">
    <source>
        <dbReference type="SAM" id="MobiDB-lite"/>
    </source>
</evidence>
<feature type="region of interest" description="Disordered" evidence="1">
    <location>
        <begin position="856"/>
        <end position="876"/>
    </location>
</feature>
<feature type="compositionally biased region" description="Polar residues" evidence="1">
    <location>
        <begin position="16"/>
        <end position="28"/>
    </location>
</feature>
<feature type="compositionally biased region" description="Low complexity" evidence="1">
    <location>
        <begin position="946"/>
        <end position="957"/>
    </location>
</feature>
<feature type="region of interest" description="Disordered" evidence="1">
    <location>
        <begin position="1042"/>
        <end position="1104"/>
    </location>
</feature>
<feature type="compositionally biased region" description="Polar residues" evidence="1">
    <location>
        <begin position="229"/>
        <end position="240"/>
    </location>
</feature>
<feature type="region of interest" description="Disordered" evidence="1">
    <location>
        <begin position="890"/>
        <end position="957"/>
    </location>
</feature>
<name>A0A1W0WZB0_HYPEX</name>
<feature type="compositionally biased region" description="Basic and acidic residues" evidence="1">
    <location>
        <begin position="1311"/>
        <end position="1325"/>
    </location>
</feature>
<feature type="compositionally biased region" description="Low complexity" evidence="1">
    <location>
        <begin position="29"/>
        <end position="69"/>
    </location>
</feature>
<feature type="compositionally biased region" description="Low complexity" evidence="1">
    <location>
        <begin position="561"/>
        <end position="581"/>
    </location>
</feature>
<feature type="region of interest" description="Disordered" evidence="1">
    <location>
        <begin position="185"/>
        <end position="253"/>
    </location>
</feature>
<accession>A0A1W0WZB0</accession>
<feature type="compositionally biased region" description="Polar residues" evidence="1">
    <location>
        <begin position="697"/>
        <end position="708"/>
    </location>
</feature>
<reference evidence="3" key="1">
    <citation type="submission" date="2017-01" db="EMBL/GenBank/DDBJ databases">
        <title>Comparative genomics of anhydrobiosis in the tardigrade Hypsibius dujardini.</title>
        <authorList>
            <person name="Yoshida Y."/>
            <person name="Koutsovoulos G."/>
            <person name="Laetsch D."/>
            <person name="Stevens L."/>
            <person name="Kumar S."/>
            <person name="Horikawa D."/>
            <person name="Ishino K."/>
            <person name="Komine S."/>
            <person name="Tomita M."/>
            <person name="Blaxter M."/>
            <person name="Arakawa K."/>
        </authorList>
    </citation>
    <scope>NUCLEOTIDE SEQUENCE [LARGE SCALE GENOMIC DNA]</scope>
    <source>
        <strain evidence="3">Z151</strain>
    </source>
</reference>
<feature type="compositionally biased region" description="Basic and acidic residues" evidence="1">
    <location>
        <begin position="498"/>
        <end position="510"/>
    </location>
</feature>
<feature type="region of interest" description="Disordered" evidence="1">
    <location>
        <begin position="1"/>
        <end position="75"/>
    </location>
</feature>
<dbReference type="Proteomes" id="UP000192578">
    <property type="component" value="Unassembled WGS sequence"/>
</dbReference>
<feature type="compositionally biased region" description="Low complexity" evidence="1">
    <location>
        <begin position="1474"/>
        <end position="1493"/>
    </location>
</feature>
<feature type="region of interest" description="Disordered" evidence="1">
    <location>
        <begin position="554"/>
        <end position="595"/>
    </location>
</feature>
<gene>
    <name evidence="2" type="ORF">BV898_05573</name>
</gene>
<feature type="compositionally biased region" description="Low complexity" evidence="1">
    <location>
        <begin position="622"/>
        <end position="643"/>
    </location>
</feature>
<feature type="compositionally biased region" description="Low complexity" evidence="1">
    <location>
        <begin position="242"/>
        <end position="253"/>
    </location>
</feature>
<proteinExistence type="predicted"/>
<feature type="compositionally biased region" description="Polar residues" evidence="1">
    <location>
        <begin position="1054"/>
        <end position="1086"/>
    </location>
</feature>
<organism evidence="2 3">
    <name type="scientific">Hypsibius exemplaris</name>
    <name type="common">Freshwater tardigrade</name>
    <dbReference type="NCBI Taxonomy" id="2072580"/>
    <lineage>
        <taxon>Eukaryota</taxon>
        <taxon>Metazoa</taxon>
        <taxon>Ecdysozoa</taxon>
        <taxon>Tardigrada</taxon>
        <taxon>Eutardigrada</taxon>
        <taxon>Parachela</taxon>
        <taxon>Hypsibioidea</taxon>
        <taxon>Hypsibiidae</taxon>
        <taxon>Hypsibius</taxon>
    </lineage>
</organism>
<evidence type="ECO:0000313" key="3">
    <source>
        <dbReference type="Proteomes" id="UP000192578"/>
    </source>
</evidence>
<feature type="compositionally biased region" description="Polar residues" evidence="1">
    <location>
        <begin position="188"/>
        <end position="215"/>
    </location>
</feature>
<feature type="compositionally biased region" description="Polar residues" evidence="1">
    <location>
        <begin position="654"/>
        <end position="666"/>
    </location>
</feature>
<feature type="region of interest" description="Disordered" evidence="1">
    <location>
        <begin position="1310"/>
        <end position="1330"/>
    </location>
</feature>